<dbReference type="PROSITE" id="PS50090">
    <property type="entry name" value="MYB_LIKE"/>
    <property type="match status" value="1"/>
</dbReference>
<evidence type="ECO:0000256" key="1">
    <source>
        <dbReference type="ARBA" id="ARBA00023125"/>
    </source>
</evidence>
<proteinExistence type="predicted"/>
<sequence>MEQVDIWAPIMSDPLPSYQMEIEDHSTYVDYDVIDFQALLEGPQDEHDLHRWLKGAFIPTYIKEVNLTHEIECKFYSSTSDDGMTIQRHVPAQPEVLLEREEAPATTTLNGGGEAKAEEEMKEGGWAMYPPPCHRRSRRLACTATPPEEWTCDLLDYIPKSGWRHGSRVRSARERGTWSINIKPCFRDLHSASVGQKHGRRRNNDHWTSEEVKELVDGISVYGDRQWTKLKNERFPISVRTAVHLKDKWRNLVKAFTGNVKRRISPRLDKDCVEKIQRLAADYPRK</sequence>
<dbReference type="EnsemblPlants" id="HORVU.MOREX.r3.7HG0744620.1">
    <property type="protein sequence ID" value="HORVU.MOREX.r3.7HG0744620.1"/>
    <property type="gene ID" value="HORVU.MOREX.r3.7HG0744620"/>
</dbReference>
<dbReference type="Gene3D" id="1.10.246.220">
    <property type="match status" value="1"/>
</dbReference>
<reference evidence="4" key="2">
    <citation type="submission" date="2020-10" db="EMBL/GenBank/DDBJ databases">
        <authorList>
            <person name="Scholz U."/>
            <person name="Mascher M."/>
            <person name="Fiebig A."/>
        </authorList>
    </citation>
    <scope>NUCLEOTIDE SEQUENCE [LARGE SCALE GENOMIC DNA]</scope>
    <source>
        <strain evidence="4">cv. Morex</strain>
    </source>
</reference>
<dbReference type="PANTHER" id="PTHR47122">
    <property type="entry name" value="MYB-LIKE DNA-BINDING DOMAIN CONTAINING PROTEIN, EXPRESSED"/>
    <property type="match status" value="1"/>
</dbReference>
<reference evidence="5" key="1">
    <citation type="journal article" date="2012" name="Nature">
        <title>A physical, genetic and functional sequence assembly of the barley genome.</title>
        <authorList>
            <consortium name="The International Barley Genome Sequencing Consortium"/>
            <person name="Mayer K.F."/>
            <person name="Waugh R."/>
            <person name="Brown J.W."/>
            <person name="Schulman A."/>
            <person name="Langridge P."/>
            <person name="Platzer M."/>
            <person name="Fincher G.B."/>
            <person name="Muehlbauer G.J."/>
            <person name="Sato K."/>
            <person name="Close T.J."/>
            <person name="Wise R.P."/>
            <person name="Stein N."/>
        </authorList>
    </citation>
    <scope>NUCLEOTIDE SEQUENCE [LARGE SCALE GENOMIC DNA]</scope>
    <source>
        <strain evidence="5">cv. Morex</strain>
    </source>
</reference>
<dbReference type="PANTHER" id="PTHR47122:SF11">
    <property type="entry name" value="MYB-LIKE DOMAIN-CONTAINING PROTEIN"/>
    <property type="match status" value="1"/>
</dbReference>
<evidence type="ECO:0000259" key="3">
    <source>
        <dbReference type="PROSITE" id="PS51294"/>
    </source>
</evidence>
<feature type="domain" description="Myb-like" evidence="2">
    <location>
        <begin position="199"/>
        <end position="253"/>
    </location>
</feature>
<dbReference type="AlphaFoldDB" id="A0A8I6YNR2"/>
<dbReference type="Gramene" id="HORVU.MOREX.r3.7HG0744620.1">
    <property type="protein sequence ID" value="HORVU.MOREX.r3.7HG0744620.1"/>
    <property type="gene ID" value="HORVU.MOREX.r3.7HG0744620"/>
</dbReference>
<dbReference type="InterPro" id="IPR001005">
    <property type="entry name" value="SANT/Myb"/>
</dbReference>
<evidence type="ECO:0000313" key="5">
    <source>
        <dbReference type="Proteomes" id="UP000011116"/>
    </source>
</evidence>
<evidence type="ECO:0000313" key="4">
    <source>
        <dbReference type="EnsemblPlants" id="HORVU.MOREX.r3.7HG0744620.1"/>
    </source>
</evidence>
<protein>
    <recommendedName>
        <fullName evidence="6">Myb-like domain-containing protein</fullName>
    </recommendedName>
</protein>
<organism evidence="4 5">
    <name type="scientific">Hordeum vulgare subsp. vulgare</name>
    <name type="common">Domesticated barley</name>
    <dbReference type="NCBI Taxonomy" id="112509"/>
    <lineage>
        <taxon>Eukaryota</taxon>
        <taxon>Viridiplantae</taxon>
        <taxon>Streptophyta</taxon>
        <taxon>Embryophyta</taxon>
        <taxon>Tracheophyta</taxon>
        <taxon>Spermatophyta</taxon>
        <taxon>Magnoliopsida</taxon>
        <taxon>Liliopsida</taxon>
        <taxon>Poales</taxon>
        <taxon>Poaceae</taxon>
        <taxon>BOP clade</taxon>
        <taxon>Pooideae</taxon>
        <taxon>Triticodae</taxon>
        <taxon>Triticeae</taxon>
        <taxon>Hordeinae</taxon>
        <taxon>Hordeum</taxon>
    </lineage>
</organism>
<dbReference type="Gramene" id="HORVU.MOREX.r2.7HG0617440.1">
    <property type="protein sequence ID" value="HORVU.MOREX.r2.7HG0617440.1"/>
    <property type="gene ID" value="HORVU.MOREX.r2.7HG0617440"/>
</dbReference>
<dbReference type="PROSITE" id="PS51294">
    <property type="entry name" value="HTH_MYB"/>
    <property type="match status" value="1"/>
</dbReference>
<dbReference type="SUPFAM" id="SSF46689">
    <property type="entry name" value="Homeodomain-like"/>
    <property type="match status" value="1"/>
</dbReference>
<keyword evidence="1" id="KW-0238">DNA-binding</keyword>
<keyword evidence="5" id="KW-1185">Reference proteome</keyword>
<dbReference type="SMART" id="SM00717">
    <property type="entry name" value="SANT"/>
    <property type="match status" value="1"/>
</dbReference>
<feature type="domain" description="HTH myb-type" evidence="3">
    <location>
        <begin position="199"/>
        <end position="257"/>
    </location>
</feature>
<dbReference type="InterPro" id="IPR009057">
    <property type="entry name" value="Homeodomain-like_sf"/>
</dbReference>
<dbReference type="InterPro" id="IPR017930">
    <property type="entry name" value="Myb_dom"/>
</dbReference>
<dbReference type="GO" id="GO:0003677">
    <property type="term" value="F:DNA binding"/>
    <property type="evidence" value="ECO:0007669"/>
    <property type="project" value="UniProtKB-KW"/>
</dbReference>
<reference evidence="4" key="3">
    <citation type="submission" date="2022-01" db="UniProtKB">
        <authorList>
            <consortium name="EnsemblPlants"/>
        </authorList>
    </citation>
    <scope>IDENTIFICATION</scope>
    <source>
        <strain evidence="4">subsp. vulgare</strain>
    </source>
</reference>
<dbReference type="CDD" id="cd11660">
    <property type="entry name" value="SANT_TRF"/>
    <property type="match status" value="1"/>
</dbReference>
<dbReference type="Proteomes" id="UP000011116">
    <property type="component" value="Chromosome 7H"/>
</dbReference>
<accession>A0A8I6YNR2</accession>
<evidence type="ECO:0000259" key="2">
    <source>
        <dbReference type="PROSITE" id="PS50090"/>
    </source>
</evidence>
<dbReference type="SMR" id="A0A8I6YNR2"/>
<dbReference type="Pfam" id="PF00249">
    <property type="entry name" value="Myb_DNA-binding"/>
    <property type="match status" value="1"/>
</dbReference>
<evidence type="ECO:0008006" key="6">
    <source>
        <dbReference type="Google" id="ProtNLM"/>
    </source>
</evidence>
<name>A0A8I6YNR2_HORVV</name>